<gene>
    <name evidence="2" type="ordered locus">Pyrfu_0511</name>
</gene>
<dbReference type="AlphaFoldDB" id="G0EGK8"/>
<dbReference type="PROSITE" id="PS50910">
    <property type="entry name" value="HEPN"/>
    <property type="match status" value="1"/>
</dbReference>
<keyword evidence="3" id="KW-1185">Reference proteome</keyword>
<dbReference type="HOGENOM" id="CLU_123170_1_1_2"/>
<protein>
    <submittedName>
        <fullName evidence="2">HEPN domain protein</fullName>
    </submittedName>
</protein>
<dbReference type="Gene3D" id="1.20.120.330">
    <property type="entry name" value="Nucleotidyltransferases domain 2"/>
    <property type="match status" value="1"/>
</dbReference>
<name>G0EGK8_PYRF1</name>
<evidence type="ECO:0000313" key="3">
    <source>
        <dbReference type="Proteomes" id="UP000001037"/>
    </source>
</evidence>
<reference evidence="2 3" key="1">
    <citation type="journal article" date="2011" name="Stand. Genomic Sci.">
        <title>Complete genome sequence of the hyperthermophilic chemolithoautotroph Pyrolobus fumarii type strain (1A).</title>
        <authorList>
            <person name="Anderson I."/>
            <person name="Goker M."/>
            <person name="Nolan M."/>
            <person name="Lucas S."/>
            <person name="Hammon N."/>
            <person name="Deshpande S."/>
            <person name="Cheng J.F."/>
            <person name="Tapia R."/>
            <person name="Han C."/>
            <person name="Goodwin L."/>
            <person name="Pitluck S."/>
            <person name="Huntemann M."/>
            <person name="Liolios K."/>
            <person name="Ivanova N."/>
            <person name="Pagani I."/>
            <person name="Mavromatis K."/>
            <person name="Ovchinikova G."/>
            <person name="Pati A."/>
            <person name="Chen A."/>
            <person name="Palaniappan K."/>
            <person name="Land M."/>
            <person name="Hauser L."/>
            <person name="Brambilla E.M."/>
            <person name="Huber H."/>
            <person name="Yasawong M."/>
            <person name="Rohde M."/>
            <person name="Spring S."/>
            <person name="Abt B."/>
            <person name="Sikorski J."/>
            <person name="Wirth R."/>
            <person name="Detter J.C."/>
            <person name="Woyke T."/>
            <person name="Bristow J."/>
            <person name="Eisen J.A."/>
            <person name="Markowitz V."/>
            <person name="Hugenholtz P."/>
            <person name="Kyrpides N.C."/>
            <person name="Klenk H.P."/>
            <person name="Lapidus A."/>
        </authorList>
    </citation>
    <scope>NUCLEOTIDE SEQUENCE [LARGE SCALE GENOMIC DNA]</scope>
    <source>
        <strain evidence="3">DSM 11204 / 1A</strain>
    </source>
</reference>
<evidence type="ECO:0000259" key="1">
    <source>
        <dbReference type="PROSITE" id="PS50910"/>
    </source>
</evidence>
<dbReference type="SMART" id="SM00748">
    <property type="entry name" value="HEPN"/>
    <property type="match status" value="1"/>
</dbReference>
<dbReference type="InterPro" id="IPR007842">
    <property type="entry name" value="HEPN_dom"/>
</dbReference>
<proteinExistence type="predicted"/>
<sequence>MLVSGEYVLVLRRRALGFLEEAREARDPDLAVFFAEQAMQLYIKSVLYELFGERVRGHGLRELLGLLARLLEEAGYGREAEAVRSFVAKHRGLLIEAEEAYTLARYGEVGYSEADAARMTSLAESLIRMLEGVAKRVKMG</sequence>
<dbReference type="Pfam" id="PF05168">
    <property type="entry name" value="HEPN"/>
    <property type="match status" value="1"/>
</dbReference>
<dbReference type="SUPFAM" id="SSF81593">
    <property type="entry name" value="Nucleotidyltransferase substrate binding subunit/domain"/>
    <property type="match status" value="1"/>
</dbReference>
<accession>G0EGK8</accession>
<dbReference type="KEGG" id="pfm:Pyrfu_0511"/>
<dbReference type="InParanoid" id="G0EGK8"/>
<dbReference type="Proteomes" id="UP000001037">
    <property type="component" value="Chromosome"/>
</dbReference>
<organism evidence="2 3">
    <name type="scientific">Pyrolobus fumarii (strain DSM 11204 / 1A)</name>
    <dbReference type="NCBI Taxonomy" id="694429"/>
    <lineage>
        <taxon>Archaea</taxon>
        <taxon>Thermoproteota</taxon>
        <taxon>Thermoprotei</taxon>
        <taxon>Desulfurococcales</taxon>
        <taxon>Pyrodictiaceae</taxon>
        <taxon>Pyrolobus</taxon>
    </lineage>
</organism>
<feature type="domain" description="HEPN" evidence="1">
    <location>
        <begin position="9"/>
        <end position="133"/>
    </location>
</feature>
<evidence type="ECO:0000313" key="2">
    <source>
        <dbReference type="EMBL" id="AEM38382.1"/>
    </source>
</evidence>
<dbReference type="eggNOG" id="arCOG01191">
    <property type="taxonomic scope" value="Archaea"/>
</dbReference>
<dbReference type="EMBL" id="CP002838">
    <property type="protein sequence ID" value="AEM38382.1"/>
    <property type="molecule type" value="Genomic_DNA"/>
</dbReference>